<dbReference type="PROSITE" id="PS51257">
    <property type="entry name" value="PROKAR_LIPOPROTEIN"/>
    <property type="match status" value="1"/>
</dbReference>
<evidence type="ECO:0000256" key="2">
    <source>
        <dbReference type="SAM" id="SignalP"/>
    </source>
</evidence>
<keyword evidence="5" id="KW-1185">Reference proteome</keyword>
<dbReference type="InterPro" id="IPR035234">
    <property type="entry name" value="IgGFc-bd_N"/>
</dbReference>
<dbReference type="KEGG" id="llu:AKJ09_07740"/>
<feature type="signal peptide" evidence="2">
    <location>
        <begin position="1"/>
        <end position="19"/>
    </location>
</feature>
<feature type="region of interest" description="Disordered" evidence="1">
    <location>
        <begin position="33"/>
        <end position="52"/>
    </location>
</feature>
<evidence type="ECO:0000313" key="4">
    <source>
        <dbReference type="EMBL" id="AKV01077.1"/>
    </source>
</evidence>
<dbReference type="AlphaFoldDB" id="A0A0K1Q5Y4"/>
<dbReference type="EMBL" id="CP012333">
    <property type="protein sequence ID" value="AKV01077.1"/>
    <property type="molecule type" value="Genomic_DNA"/>
</dbReference>
<sequence length="595" mass="62833">MTRPGFVLAFVSTCAVVLASFSASCSGTERPFEEPAQNNLLPTEAGTPSPSCDGRRCSRDMKKVIDGCTDDVIEECGVDKGCANGTCVEPCVAAEASKGSVGCSFWTLPPDDTLGAGSCFAAMIANTWDRPVTITADYGTAPLELAGSLFTAEATGAHVSYTKLEGPLPPGQVAVLFLSEVRPAPPIGSFSSCPFGTVGALNADPLVHGTAFTKAFSIKTDAPVSAYSIFPYGGAKTFIPTATLLLPTSSWSTNYVAVSGWPPSFNPVSLEPVGGPSLQIVAMSDDTEVRMRPTKDIYDVDGVTGGGAGRLTTWKLARGEVLQITQSDELTGSPIESNKPVGLFGGATCTFVPESVQACDILQQQIPPLAQWGSEYALVPYHSRLAAAGERREVVPYRLVGAIDGTVLTYDPQRPRDAPSVLRAGEVASFMTDDLVVVKSQDADHPIYASVLMTGAVYNGGYAALTDGDPDFVNIVPTDQFLDRYVFFADFTFPETSLTFVRRRSTKGFMPVELDCVGEVQGFHPLGSSGEYEYAWVDLTKTFAPATGTCAAGRHETKSDGPFSVTVWGTGYAASYGYSGGAGSRPITKVEVPVR</sequence>
<dbReference type="Pfam" id="PF17517">
    <property type="entry name" value="IgGFc_binding"/>
    <property type="match status" value="1"/>
</dbReference>
<accession>A0A0K1Q5Y4</accession>
<proteinExistence type="predicted"/>
<dbReference type="Proteomes" id="UP000064967">
    <property type="component" value="Chromosome"/>
</dbReference>
<evidence type="ECO:0000259" key="3">
    <source>
        <dbReference type="Pfam" id="PF17517"/>
    </source>
</evidence>
<feature type="chain" id="PRO_5005467144" description="IgGFc-binding protein N-terminal domain-containing protein" evidence="2">
    <location>
        <begin position="20"/>
        <end position="595"/>
    </location>
</feature>
<gene>
    <name evidence="4" type="ORF">AKJ09_07740</name>
</gene>
<evidence type="ECO:0000313" key="5">
    <source>
        <dbReference type="Proteomes" id="UP000064967"/>
    </source>
</evidence>
<organism evidence="4 5">
    <name type="scientific">Labilithrix luteola</name>
    <dbReference type="NCBI Taxonomy" id="1391654"/>
    <lineage>
        <taxon>Bacteria</taxon>
        <taxon>Pseudomonadati</taxon>
        <taxon>Myxococcota</taxon>
        <taxon>Polyangia</taxon>
        <taxon>Polyangiales</taxon>
        <taxon>Labilitrichaceae</taxon>
        <taxon>Labilithrix</taxon>
    </lineage>
</organism>
<dbReference type="PANTHER" id="PTHR46534:SF1">
    <property type="entry name" value="IGGFC-BINDING PROTEIN N-TERMINAL DOMAIN-CONTAINING PROTEIN"/>
    <property type="match status" value="1"/>
</dbReference>
<keyword evidence="2" id="KW-0732">Signal</keyword>
<dbReference type="PANTHER" id="PTHR46534">
    <property type="entry name" value="IGGFC_BINDING DOMAIN-CONTAINING PROTEIN"/>
    <property type="match status" value="1"/>
</dbReference>
<reference evidence="4 5" key="1">
    <citation type="submission" date="2015-08" db="EMBL/GenBank/DDBJ databases">
        <authorList>
            <person name="Babu N.S."/>
            <person name="Beckwith C.J."/>
            <person name="Beseler K.G."/>
            <person name="Brison A."/>
            <person name="Carone J.V."/>
            <person name="Caskin T.P."/>
            <person name="Diamond M."/>
            <person name="Durham M.E."/>
            <person name="Foxe J.M."/>
            <person name="Go M."/>
            <person name="Henderson B.A."/>
            <person name="Jones I.B."/>
            <person name="McGettigan J.A."/>
            <person name="Micheletti S.J."/>
            <person name="Nasrallah M.E."/>
            <person name="Ortiz D."/>
            <person name="Piller C.R."/>
            <person name="Privatt S.R."/>
            <person name="Schneider S.L."/>
            <person name="Sharp S."/>
            <person name="Smith T.C."/>
            <person name="Stanton J.D."/>
            <person name="Ullery H.E."/>
            <person name="Wilson R.J."/>
            <person name="Serrano M.G."/>
            <person name="Buck G."/>
            <person name="Lee V."/>
            <person name="Wang Y."/>
            <person name="Carvalho R."/>
            <person name="Voegtly L."/>
            <person name="Shi R."/>
            <person name="Duckworth R."/>
            <person name="Johnson A."/>
            <person name="Loviza R."/>
            <person name="Walstead R."/>
            <person name="Shah Z."/>
            <person name="Kiflezghi M."/>
            <person name="Wade K."/>
            <person name="Ball S.L."/>
            <person name="Bradley K.W."/>
            <person name="Asai D.J."/>
            <person name="Bowman C.A."/>
            <person name="Russell D.A."/>
            <person name="Pope W.H."/>
            <person name="Jacobs-Sera D."/>
            <person name="Hendrix R.W."/>
            <person name="Hatfull G.F."/>
        </authorList>
    </citation>
    <scope>NUCLEOTIDE SEQUENCE [LARGE SCALE GENOMIC DNA]</scope>
    <source>
        <strain evidence="4 5">DSM 27648</strain>
    </source>
</reference>
<protein>
    <recommendedName>
        <fullName evidence="3">IgGFc-binding protein N-terminal domain-containing protein</fullName>
    </recommendedName>
</protein>
<dbReference type="PATRIC" id="fig|1391654.3.peg.7848"/>
<dbReference type="OrthoDB" id="5486557at2"/>
<feature type="compositionally biased region" description="Polar residues" evidence="1">
    <location>
        <begin position="36"/>
        <end position="50"/>
    </location>
</feature>
<dbReference type="RefSeq" id="WP_146652242.1">
    <property type="nucleotide sequence ID" value="NZ_CP012333.1"/>
</dbReference>
<name>A0A0K1Q5Y4_9BACT</name>
<dbReference type="STRING" id="1391654.AKJ09_07740"/>
<evidence type="ECO:0000256" key="1">
    <source>
        <dbReference type="SAM" id="MobiDB-lite"/>
    </source>
</evidence>
<feature type="domain" description="IgGFc-binding protein N-terminal" evidence="3">
    <location>
        <begin position="241"/>
        <end position="569"/>
    </location>
</feature>